<dbReference type="EMBL" id="BLLA01000001">
    <property type="protein sequence ID" value="GFG95773.1"/>
    <property type="molecule type" value="Genomic_DNA"/>
</dbReference>
<reference evidence="1 2" key="1">
    <citation type="journal article" date="2019" name="Emerg. Microbes Infect.">
        <title>Comprehensive subspecies identification of 175 nontuberculous mycobacteria species based on 7547 genomic profiles.</title>
        <authorList>
            <person name="Matsumoto Y."/>
            <person name="Kinjo T."/>
            <person name="Motooka D."/>
            <person name="Nabeya D."/>
            <person name="Jung N."/>
            <person name="Uechi K."/>
            <person name="Horii T."/>
            <person name="Iida T."/>
            <person name="Fujita J."/>
            <person name="Nakamura S."/>
        </authorList>
    </citation>
    <scope>NUCLEOTIDE SEQUENCE [LARGE SCALE GENOMIC DNA]</scope>
    <source>
        <strain evidence="1 2">JCM 30726</strain>
    </source>
</reference>
<evidence type="ECO:0000313" key="1">
    <source>
        <dbReference type="EMBL" id="GFG95773.1"/>
    </source>
</evidence>
<sequence length="66" mass="8068">MRHEVGMDPRSNHIRFVHFRHAQELPLEHWQASSNIVKRYQSNSSRGNWVQRFVWGRLDWLRDKAI</sequence>
<name>A0A7I9Z4F6_9MYCO</name>
<dbReference type="AlphaFoldDB" id="A0A7I9Z4F6"/>
<evidence type="ECO:0000313" key="2">
    <source>
        <dbReference type="Proteomes" id="UP000465301"/>
    </source>
</evidence>
<gene>
    <name evidence="1" type="ORF">MTIM_16520</name>
</gene>
<organism evidence="1 2">
    <name type="scientific">Mycobacterium timonense</name>
    <dbReference type="NCBI Taxonomy" id="701043"/>
    <lineage>
        <taxon>Bacteria</taxon>
        <taxon>Bacillati</taxon>
        <taxon>Actinomycetota</taxon>
        <taxon>Actinomycetes</taxon>
        <taxon>Mycobacteriales</taxon>
        <taxon>Mycobacteriaceae</taxon>
        <taxon>Mycobacterium</taxon>
        <taxon>Mycobacterium avium complex (MAC)</taxon>
    </lineage>
</organism>
<comment type="caution">
    <text evidence="1">The sequence shown here is derived from an EMBL/GenBank/DDBJ whole genome shotgun (WGS) entry which is preliminary data.</text>
</comment>
<keyword evidence="2" id="KW-1185">Reference proteome</keyword>
<accession>A0A7I9Z4F6</accession>
<dbReference type="Proteomes" id="UP000465301">
    <property type="component" value="Unassembled WGS sequence"/>
</dbReference>
<protein>
    <submittedName>
        <fullName evidence="1">Uncharacterized protein</fullName>
    </submittedName>
</protein>
<proteinExistence type="predicted"/>